<feature type="compositionally biased region" description="Low complexity" evidence="1">
    <location>
        <begin position="219"/>
        <end position="256"/>
    </location>
</feature>
<sequence length="518" mass="56793">MIDKCTGPLTPTATRIMEFIKKEAHLMKVQWNGANKYQVSGSLGDQCVVDVLSLFLRIHQRIAWGHLLDDVFLVRTTIPHIHPDYTPGFLLLLALLHADMGIGPSEDPSSDHIPPLPAILTFLSSADDTTDIDTPDIPPSPTHGTPVTETTLSTQRSPTASGALRRRVMVLAPRQPIPNGRPYRYHLNGPVHMMTARKRVGPLPTHCLAVRHLVDYSSSDHFSSDDSSSDSSSSSSPETSSGSSADALSDFASSRSSSDHSLKASPSGTRSSHRLCSLVPSVHRSSAISKRPSHDSSSASRSRNKSRSPVASVPLSSPTLKALSYARADLLPSPKRIRSPETATNLEDCSEDSFEPYVPREVGLGVDFEDESFVPSRSRGADLEMDIDVVRSDRIEIDLEIQAEIDECFAYVDALRDRWIDARVVVEAADREESETGRAVEVTYETLGDLVQRFYDHTEAIPVHRIQVIEGAQREQGHRIIGAQTAVTVLTERVAELERDNQSLRGTVSVESQGVDRL</sequence>
<feature type="region of interest" description="Disordered" evidence="1">
    <location>
        <begin position="130"/>
        <end position="164"/>
    </location>
</feature>
<evidence type="ECO:0000313" key="3">
    <source>
        <dbReference type="Proteomes" id="UP001151760"/>
    </source>
</evidence>
<feature type="region of interest" description="Disordered" evidence="1">
    <location>
        <begin position="219"/>
        <end position="315"/>
    </location>
</feature>
<evidence type="ECO:0000313" key="2">
    <source>
        <dbReference type="EMBL" id="GJT53783.1"/>
    </source>
</evidence>
<protein>
    <submittedName>
        <fullName evidence="2">Uncharacterized protein</fullName>
    </submittedName>
</protein>
<keyword evidence="3" id="KW-1185">Reference proteome</keyword>
<evidence type="ECO:0000256" key="1">
    <source>
        <dbReference type="SAM" id="MobiDB-lite"/>
    </source>
</evidence>
<dbReference type="EMBL" id="BQNB010016618">
    <property type="protein sequence ID" value="GJT53783.1"/>
    <property type="molecule type" value="Genomic_DNA"/>
</dbReference>
<name>A0ABQ5ESJ0_9ASTR</name>
<organism evidence="2 3">
    <name type="scientific">Tanacetum coccineum</name>
    <dbReference type="NCBI Taxonomy" id="301880"/>
    <lineage>
        <taxon>Eukaryota</taxon>
        <taxon>Viridiplantae</taxon>
        <taxon>Streptophyta</taxon>
        <taxon>Embryophyta</taxon>
        <taxon>Tracheophyta</taxon>
        <taxon>Spermatophyta</taxon>
        <taxon>Magnoliopsida</taxon>
        <taxon>eudicotyledons</taxon>
        <taxon>Gunneridae</taxon>
        <taxon>Pentapetalae</taxon>
        <taxon>asterids</taxon>
        <taxon>campanulids</taxon>
        <taxon>Asterales</taxon>
        <taxon>Asteraceae</taxon>
        <taxon>Asteroideae</taxon>
        <taxon>Anthemideae</taxon>
        <taxon>Anthemidinae</taxon>
        <taxon>Tanacetum</taxon>
    </lineage>
</organism>
<proteinExistence type="predicted"/>
<comment type="caution">
    <text evidence="2">The sequence shown here is derived from an EMBL/GenBank/DDBJ whole genome shotgun (WGS) entry which is preliminary data.</text>
</comment>
<accession>A0ABQ5ESJ0</accession>
<reference evidence="2" key="2">
    <citation type="submission" date="2022-01" db="EMBL/GenBank/DDBJ databases">
        <authorList>
            <person name="Yamashiro T."/>
            <person name="Shiraishi A."/>
            <person name="Satake H."/>
            <person name="Nakayama K."/>
        </authorList>
    </citation>
    <scope>NUCLEOTIDE SEQUENCE</scope>
</reference>
<reference evidence="2" key="1">
    <citation type="journal article" date="2022" name="Int. J. Mol. Sci.">
        <title>Draft Genome of Tanacetum Coccineum: Genomic Comparison of Closely Related Tanacetum-Family Plants.</title>
        <authorList>
            <person name="Yamashiro T."/>
            <person name="Shiraishi A."/>
            <person name="Nakayama K."/>
            <person name="Satake H."/>
        </authorList>
    </citation>
    <scope>NUCLEOTIDE SEQUENCE</scope>
</reference>
<dbReference type="Proteomes" id="UP001151760">
    <property type="component" value="Unassembled WGS sequence"/>
</dbReference>
<feature type="compositionally biased region" description="Polar residues" evidence="1">
    <location>
        <begin position="143"/>
        <end position="160"/>
    </location>
</feature>
<gene>
    <name evidence="2" type="ORF">Tco_0988837</name>
</gene>